<evidence type="ECO:0000313" key="2">
    <source>
        <dbReference type="EMBL" id="KTD00006.1"/>
    </source>
</evidence>
<feature type="signal peptide" evidence="1">
    <location>
        <begin position="1"/>
        <end position="18"/>
    </location>
</feature>
<dbReference type="STRING" id="448.Lery_0114"/>
<accession>A0A0W0TX86</accession>
<sequence>MNLRRMALSCLFVSPVFAAPHFVEELPSTKSHYQVDGRALCETAKQTLAYLNHEPGYDPQVLHEGQVLPIPMWRIKATLVFICKHQAELNNPEFVKKNFEFVRWLPDIKHARRYSSKAKLRGIPDNQILMTEYYVHLAKASTKPTPLMPYAIYGLPGDEQYLTLEEANAKPKLTRFQYGKQAILAGALKDKQVPALAYVSRTDLEAALLQGTLVADFGHGKPRYFNVHRHNNIPYNTVQKPEDQERYWYFKEVDGVKGYGKDADHKITVNYEVTFAADLAQFGLGKLLLIQYRDKRGQDITRMGIMADTGGAFADNLYQIDFLTGAYTGKDTFYQANHNLPDYVNAYFMVLKSKEKTEKKTLAGLFKRDNTHHFSNDTMFE</sequence>
<comment type="caution">
    <text evidence="2">The sequence shown here is derived from an EMBL/GenBank/DDBJ whole genome shotgun (WGS) entry which is preliminary data.</text>
</comment>
<reference evidence="2 3" key="1">
    <citation type="submission" date="2015-11" db="EMBL/GenBank/DDBJ databases">
        <title>Genomic analysis of 38 Legionella species identifies large and diverse effector repertoires.</title>
        <authorList>
            <person name="Burstein D."/>
            <person name="Amaro F."/>
            <person name="Zusman T."/>
            <person name="Lifshitz Z."/>
            <person name="Cohen O."/>
            <person name="Gilbert J.A."/>
            <person name="Pupko T."/>
            <person name="Shuman H.A."/>
            <person name="Segal G."/>
        </authorList>
    </citation>
    <scope>NUCLEOTIDE SEQUENCE [LARGE SCALE GENOMIC DNA]</scope>
    <source>
        <strain evidence="2 3">SE-32A-C8</strain>
    </source>
</reference>
<name>A0A0W0TX86_LEGER</name>
<dbReference type="AlphaFoldDB" id="A0A0W0TX86"/>
<gene>
    <name evidence="2" type="ORF">Lery_0114</name>
</gene>
<protein>
    <recommendedName>
        <fullName evidence="4">Lytic transglycosylase MltA domain-containing protein</fullName>
    </recommendedName>
</protein>
<dbReference type="Proteomes" id="UP000054773">
    <property type="component" value="Unassembled WGS sequence"/>
</dbReference>
<dbReference type="SUPFAM" id="SSF50685">
    <property type="entry name" value="Barwin-like endoglucanases"/>
    <property type="match status" value="1"/>
</dbReference>
<keyword evidence="1" id="KW-0732">Signal</keyword>
<feature type="chain" id="PRO_5006913504" description="Lytic transglycosylase MltA domain-containing protein" evidence="1">
    <location>
        <begin position="19"/>
        <end position="381"/>
    </location>
</feature>
<organism evidence="2 3">
    <name type="scientific">Legionella erythra</name>
    <dbReference type="NCBI Taxonomy" id="448"/>
    <lineage>
        <taxon>Bacteria</taxon>
        <taxon>Pseudomonadati</taxon>
        <taxon>Pseudomonadota</taxon>
        <taxon>Gammaproteobacteria</taxon>
        <taxon>Legionellales</taxon>
        <taxon>Legionellaceae</taxon>
        <taxon>Legionella</taxon>
    </lineage>
</organism>
<evidence type="ECO:0000313" key="3">
    <source>
        <dbReference type="Proteomes" id="UP000054773"/>
    </source>
</evidence>
<proteinExistence type="predicted"/>
<dbReference type="EMBL" id="LNYA01000001">
    <property type="protein sequence ID" value="KTD00006.1"/>
    <property type="molecule type" value="Genomic_DNA"/>
</dbReference>
<evidence type="ECO:0000256" key="1">
    <source>
        <dbReference type="SAM" id="SignalP"/>
    </source>
</evidence>
<evidence type="ECO:0008006" key="4">
    <source>
        <dbReference type="Google" id="ProtNLM"/>
    </source>
</evidence>
<dbReference type="InterPro" id="IPR036908">
    <property type="entry name" value="RlpA-like_sf"/>
</dbReference>
<dbReference type="RefSeq" id="WP_237759115.1">
    <property type="nucleotide sequence ID" value="NZ_CAAAHY010000004.1"/>
</dbReference>
<dbReference type="PATRIC" id="fig|448.7.peg.119"/>
<keyword evidence="3" id="KW-1185">Reference proteome</keyword>